<organism evidence="1 2">
    <name type="scientific">Dictyobacter formicarum</name>
    <dbReference type="NCBI Taxonomy" id="2778368"/>
    <lineage>
        <taxon>Bacteria</taxon>
        <taxon>Bacillati</taxon>
        <taxon>Chloroflexota</taxon>
        <taxon>Ktedonobacteria</taxon>
        <taxon>Ktedonobacterales</taxon>
        <taxon>Dictyobacteraceae</taxon>
        <taxon>Dictyobacter</taxon>
    </lineage>
</organism>
<gene>
    <name evidence="1" type="ORF">KSZ_66250</name>
</gene>
<reference evidence="1 2" key="1">
    <citation type="journal article" date="2021" name="Int. J. Syst. Evol. Microbiol.">
        <title>Reticulibacter mediterranei gen. nov., sp. nov., within the new family Reticulibacteraceae fam. nov., and Ktedonospora formicarum gen. nov., sp. nov., Ktedonobacter robiniae sp. nov., Dictyobacter formicarum sp. nov. and Dictyobacter arantiisoli sp. nov., belonging to the class Ktedonobacteria.</title>
        <authorList>
            <person name="Yabe S."/>
            <person name="Zheng Y."/>
            <person name="Wang C.M."/>
            <person name="Sakai Y."/>
            <person name="Abe K."/>
            <person name="Yokota A."/>
            <person name="Donadio S."/>
            <person name="Cavaletti L."/>
            <person name="Monciardini P."/>
        </authorList>
    </citation>
    <scope>NUCLEOTIDE SEQUENCE [LARGE SCALE GENOMIC DNA]</scope>
    <source>
        <strain evidence="1 2">SOSP1-9</strain>
    </source>
</reference>
<dbReference type="Proteomes" id="UP000635565">
    <property type="component" value="Unassembled WGS sequence"/>
</dbReference>
<accession>A0ABQ3VQS8</accession>
<proteinExistence type="predicted"/>
<evidence type="ECO:0000313" key="1">
    <source>
        <dbReference type="EMBL" id="GHO88619.1"/>
    </source>
</evidence>
<sequence length="79" mass="9080">MQPKASFSGFLQGITPGPLRMLHACLQVEGNTRIPDQRRFLLCTTQSLVVLYRQMIQLVYFYGVHVVEYIIYGKWLTSG</sequence>
<evidence type="ECO:0000313" key="2">
    <source>
        <dbReference type="Proteomes" id="UP000635565"/>
    </source>
</evidence>
<comment type="caution">
    <text evidence="1">The sequence shown here is derived from an EMBL/GenBank/DDBJ whole genome shotgun (WGS) entry which is preliminary data.</text>
</comment>
<dbReference type="EMBL" id="BNJJ01000026">
    <property type="protein sequence ID" value="GHO88619.1"/>
    <property type="molecule type" value="Genomic_DNA"/>
</dbReference>
<keyword evidence="2" id="KW-1185">Reference proteome</keyword>
<protein>
    <submittedName>
        <fullName evidence="1">Uncharacterized protein</fullName>
    </submittedName>
</protein>
<name>A0ABQ3VQS8_9CHLR</name>